<dbReference type="Proteomes" id="UP000000314">
    <property type="component" value="Chromosome 3"/>
</dbReference>
<dbReference type="KEGG" id="ppa:PAS_chr3_0387"/>
<evidence type="ECO:0000313" key="1">
    <source>
        <dbReference type="EMBL" id="CAY70433.1"/>
    </source>
</evidence>
<dbReference type="Pfam" id="PF12239">
    <property type="entry name" value="DUF3605"/>
    <property type="match status" value="1"/>
</dbReference>
<dbReference type="RefSeq" id="XP_002492612.1">
    <property type="nucleotide sequence ID" value="XM_002492567.1"/>
</dbReference>
<dbReference type="GeneID" id="8200217"/>
<name>C4R4E7_KOMPG</name>
<proteinExistence type="predicted"/>
<dbReference type="PANTHER" id="PTHR35020">
    <property type="entry name" value="N-ACETYLGLUCOSAMINE-INDUCED PROTEIN 1"/>
    <property type="match status" value="1"/>
</dbReference>
<dbReference type="GO" id="GO:0006044">
    <property type="term" value="P:N-acetylglucosamine metabolic process"/>
    <property type="evidence" value="ECO:0007669"/>
    <property type="project" value="TreeGrafter"/>
</dbReference>
<dbReference type="InterPro" id="IPR022036">
    <property type="entry name" value="DUF3605"/>
</dbReference>
<dbReference type="PANTHER" id="PTHR35020:SF2">
    <property type="entry name" value="N-ACETYLGLUCOSAMINE-INDUCED PROTEIN 1"/>
    <property type="match status" value="1"/>
</dbReference>
<sequence length="175" mass="20647">MIGSLPISWDQLIEIVNRNDIDKLYRSRDCKKCYDMHKQHLIYQGSSVENYVLQKLKWHKGDDGNYFGESSRPYHVERNQFPYFFTPDLVHLVAWLKTEIPPDPHSPLGDISEETRKRLDALITELFVLRVGIDRSRLIWFRNWGALQSIKAVPHIHIVVKNLSKEEEFKISTEL</sequence>
<dbReference type="HOGENOM" id="CLU_075862_2_0_1"/>
<protein>
    <submittedName>
        <fullName evidence="1">Uncharacterized protein</fullName>
    </submittedName>
</protein>
<dbReference type="eggNOG" id="ENOG502S263">
    <property type="taxonomic scope" value="Eukaryota"/>
</dbReference>
<dbReference type="AlphaFoldDB" id="C4R4E7"/>
<dbReference type="FunCoup" id="C4R4E7">
    <property type="interactions" value="2"/>
</dbReference>
<dbReference type="SMR" id="C4R4E7"/>
<organism evidence="1 2">
    <name type="scientific">Komagataella phaffii (strain GS115 / ATCC 20864)</name>
    <name type="common">Yeast</name>
    <name type="synonym">Pichia pastoris</name>
    <dbReference type="NCBI Taxonomy" id="644223"/>
    <lineage>
        <taxon>Eukaryota</taxon>
        <taxon>Fungi</taxon>
        <taxon>Dikarya</taxon>
        <taxon>Ascomycota</taxon>
        <taxon>Saccharomycotina</taxon>
        <taxon>Pichiomycetes</taxon>
        <taxon>Pichiales</taxon>
        <taxon>Pichiaceae</taxon>
        <taxon>Komagataella</taxon>
    </lineage>
</organism>
<gene>
    <name evidence="1" type="ordered locus">PAS_chr3_0387</name>
</gene>
<dbReference type="InParanoid" id="C4R4E7"/>
<accession>C4R4E7</accession>
<dbReference type="OMA" id="YHDWEDL"/>
<reference evidence="1 2" key="1">
    <citation type="journal article" date="2009" name="Nat. Biotechnol.">
        <title>Genome sequence of the recombinant protein production host Pichia pastoris.</title>
        <authorList>
            <person name="De Schutter K."/>
            <person name="Lin Y.C."/>
            <person name="Tiels P."/>
            <person name="Van Hecke A."/>
            <person name="Glinka S."/>
            <person name="Weber-Lehmann J."/>
            <person name="Rouze P."/>
            <person name="Van de Peer Y."/>
            <person name="Callewaert N."/>
        </authorList>
    </citation>
    <scope>NUCLEOTIDE SEQUENCE [LARGE SCALE GENOMIC DNA]</scope>
    <source>
        <strain evidence="2">GS115 / ATCC 20864</strain>
    </source>
</reference>
<evidence type="ECO:0000313" key="2">
    <source>
        <dbReference type="Proteomes" id="UP000000314"/>
    </source>
</evidence>
<keyword evidence="2" id="KW-1185">Reference proteome</keyword>
<dbReference type="OrthoDB" id="10053431at2759"/>
<dbReference type="EMBL" id="FN392321">
    <property type="protein sequence ID" value="CAY70433.1"/>
    <property type="molecule type" value="Genomic_DNA"/>
</dbReference>
<dbReference type="GO" id="GO:0005737">
    <property type="term" value="C:cytoplasm"/>
    <property type="evidence" value="ECO:0007669"/>
    <property type="project" value="TreeGrafter"/>
</dbReference>